<evidence type="ECO:0000313" key="3">
    <source>
        <dbReference type="Proteomes" id="UP000235005"/>
    </source>
</evidence>
<dbReference type="PANTHER" id="PTHR30188">
    <property type="entry name" value="ABC TRANSPORTER PERMEASE PROTEIN-RELATED"/>
    <property type="match status" value="1"/>
</dbReference>
<dbReference type="EMBL" id="PKUS01000003">
    <property type="protein sequence ID" value="PLW70019.1"/>
    <property type="molecule type" value="Genomic_DNA"/>
</dbReference>
<dbReference type="GO" id="GO:0043190">
    <property type="term" value="C:ATP-binding cassette (ABC) transporter complex"/>
    <property type="evidence" value="ECO:0007669"/>
    <property type="project" value="InterPro"/>
</dbReference>
<feature type="transmembrane region" description="Helical" evidence="1">
    <location>
        <begin position="170"/>
        <end position="189"/>
    </location>
</feature>
<proteinExistence type="predicted"/>
<keyword evidence="1" id="KW-1133">Transmembrane helix</keyword>
<dbReference type="SUPFAM" id="SSF52091">
    <property type="entry name" value="SpoIIaa-like"/>
    <property type="match status" value="1"/>
</dbReference>
<dbReference type="OrthoDB" id="9810518at2"/>
<dbReference type="RefSeq" id="WP_075998624.1">
    <property type="nucleotide sequence ID" value="NZ_PKUS01000003.1"/>
</dbReference>
<dbReference type="Pfam" id="PF02405">
    <property type="entry name" value="MlaE"/>
    <property type="match status" value="1"/>
</dbReference>
<keyword evidence="3" id="KW-1185">Reference proteome</keyword>
<evidence type="ECO:0000256" key="1">
    <source>
        <dbReference type="SAM" id="Phobius"/>
    </source>
</evidence>
<keyword evidence="1" id="KW-0812">Transmembrane</keyword>
<evidence type="ECO:0000313" key="2">
    <source>
        <dbReference type="EMBL" id="PLW70019.1"/>
    </source>
</evidence>
<dbReference type="InterPro" id="IPR030802">
    <property type="entry name" value="Permease_MalE"/>
</dbReference>
<keyword evidence="1" id="KW-0472">Membrane</keyword>
<gene>
    <name evidence="2" type="ORF">C0039_05745</name>
</gene>
<accession>A0A2N5X6A9</accession>
<comment type="caution">
    <text evidence="2">The sequence shown here is derived from an EMBL/GenBank/DDBJ whole genome shotgun (WGS) entry which is preliminary data.</text>
</comment>
<dbReference type="GO" id="GO:0005548">
    <property type="term" value="F:phospholipid transporter activity"/>
    <property type="evidence" value="ECO:0007669"/>
    <property type="project" value="TreeGrafter"/>
</dbReference>
<name>A0A2N5X6A9_9GAMM</name>
<feature type="transmembrane region" description="Helical" evidence="1">
    <location>
        <begin position="276"/>
        <end position="302"/>
    </location>
</feature>
<sequence length="376" mass="40047">MTQQSPGFDLITRDRDSAVLMISGDWIQGNSHQDFQSLKEDLCCIVAPELIVDGEQLGQWDSVLMAFLLQCYNQCRDDGIAFSMRNVPANVNQLLEVASTVPTHDPGAAPGSSWRDWFDPEHLLRQLRSATVDSLAFIGELCIALSRLVIGQASTRFSDFRHFCYQAGPNAFAIISLTSVLVGMILAYLGAVQLQQFGAEIYVADLVVIGMLREMGVLMTAVVMAGRTGAAYAAQLGTMQTNEEIDAITTMGISPMEFLVVPRILALVVMMPLLTLYANLLGVIGGGIVAGGMGITPLMYIAQGEGAVALNHLCVGLIKSVVFGLLIAVAGCRSGINSGRSSAAVGQAATEAVVTAVVYLIVADAAINIIFQQLDI</sequence>
<organism evidence="2 3">
    <name type="scientific">Pseudohalioglobus lutimaris</name>
    <dbReference type="NCBI Taxonomy" id="1737061"/>
    <lineage>
        <taxon>Bacteria</taxon>
        <taxon>Pseudomonadati</taxon>
        <taxon>Pseudomonadota</taxon>
        <taxon>Gammaproteobacteria</taxon>
        <taxon>Cellvibrionales</taxon>
        <taxon>Halieaceae</taxon>
        <taxon>Pseudohalioglobus</taxon>
    </lineage>
</organism>
<feature type="transmembrane region" description="Helical" evidence="1">
    <location>
        <begin position="201"/>
        <end position="225"/>
    </location>
</feature>
<dbReference type="Gene3D" id="3.30.750.24">
    <property type="entry name" value="STAS domain"/>
    <property type="match status" value="1"/>
</dbReference>
<dbReference type="InterPro" id="IPR036513">
    <property type="entry name" value="STAS_dom_sf"/>
</dbReference>
<feature type="transmembrane region" description="Helical" evidence="1">
    <location>
        <begin position="308"/>
        <end position="331"/>
    </location>
</feature>
<dbReference type="PANTHER" id="PTHR30188:SF3">
    <property type="entry name" value="ABC TRANSPORTER PERMEASE"/>
    <property type="match status" value="1"/>
</dbReference>
<dbReference type="Proteomes" id="UP000235005">
    <property type="component" value="Unassembled WGS sequence"/>
</dbReference>
<dbReference type="AlphaFoldDB" id="A0A2N5X6A9"/>
<protein>
    <submittedName>
        <fullName evidence="2">ABC transporter permease</fullName>
    </submittedName>
</protein>
<feature type="transmembrane region" description="Helical" evidence="1">
    <location>
        <begin position="130"/>
        <end position="150"/>
    </location>
</feature>
<reference evidence="2 3" key="1">
    <citation type="submission" date="2018-01" db="EMBL/GenBank/DDBJ databases">
        <title>The draft genome sequence of Halioglobus lutimaris HF004.</title>
        <authorList>
            <person name="Du Z.-J."/>
            <person name="Shi M.-J."/>
        </authorList>
    </citation>
    <scope>NUCLEOTIDE SEQUENCE [LARGE SCALE GENOMIC DNA]</scope>
    <source>
        <strain evidence="2 3">HF004</strain>
    </source>
</reference>
<feature type="transmembrane region" description="Helical" evidence="1">
    <location>
        <begin position="352"/>
        <end position="371"/>
    </location>
</feature>